<keyword evidence="2" id="KW-0479">Metal-binding</keyword>
<dbReference type="SUPFAM" id="SSF51316">
    <property type="entry name" value="Mss4-like"/>
    <property type="match status" value="1"/>
</dbReference>
<dbReference type="PANTHER" id="PTHR28620">
    <property type="entry name" value="CENTROMERE PROTEIN V"/>
    <property type="match status" value="1"/>
</dbReference>
<sequence length="133" mass="14729">MAQFVVHHGSCHCKAVQFDFDAPSDLVQTTCNCSICVMKHSGHTIVPKSRFRLLQGEDMLTLYTFNTHQAKHLFCKRCGVQSFYTPRSNPDGYAVTTACVDPSTITSVTTNSFDGQNWEASFAASDMASYSKD</sequence>
<dbReference type="InterPro" id="IPR011057">
    <property type="entry name" value="Mss4-like_sf"/>
</dbReference>
<keyword evidence="3" id="KW-0862">Zinc</keyword>
<reference evidence="6" key="1">
    <citation type="submission" date="2017-03" db="EMBL/GenBank/DDBJ databases">
        <title>Phytopthora megakarya and P. palmivora, two closely related causual agents of cacao black pod achieved similar genome size and gene model numbers by different mechanisms.</title>
        <authorList>
            <person name="Ali S."/>
            <person name="Shao J."/>
            <person name="Larry D.J."/>
            <person name="Kronmiller B."/>
            <person name="Shen D."/>
            <person name="Strem M.D."/>
            <person name="Melnick R.L."/>
            <person name="Guiltinan M.J."/>
            <person name="Tyler B.M."/>
            <person name="Meinhardt L.W."/>
            <person name="Bailey B.A."/>
        </authorList>
    </citation>
    <scope>NUCLEOTIDE SEQUENCE [LARGE SCALE GENOMIC DNA]</scope>
    <source>
        <strain evidence="6">zdho120</strain>
    </source>
</reference>
<dbReference type="GO" id="GO:0046872">
    <property type="term" value="F:metal ion binding"/>
    <property type="evidence" value="ECO:0007669"/>
    <property type="project" value="UniProtKB-KW"/>
</dbReference>
<dbReference type="InterPro" id="IPR052355">
    <property type="entry name" value="CENP-V-like"/>
</dbReference>
<evidence type="ECO:0000256" key="1">
    <source>
        <dbReference type="ARBA" id="ARBA00005495"/>
    </source>
</evidence>
<dbReference type="PANTHER" id="PTHR28620:SF1">
    <property type="entry name" value="CENP-V_GFA DOMAIN-CONTAINING PROTEIN"/>
    <property type="match status" value="1"/>
</dbReference>
<dbReference type="Proteomes" id="UP000198211">
    <property type="component" value="Unassembled WGS sequence"/>
</dbReference>
<dbReference type="Gene3D" id="2.170.150.70">
    <property type="match status" value="1"/>
</dbReference>
<gene>
    <name evidence="5" type="ORF">PHMEG_0001827</name>
</gene>
<dbReference type="STRING" id="4795.A0A225X258"/>
<feature type="domain" description="CENP-V/GFA" evidence="4">
    <location>
        <begin position="7"/>
        <end position="119"/>
    </location>
</feature>
<proteinExistence type="inferred from homology"/>
<dbReference type="GO" id="GO:0016846">
    <property type="term" value="F:carbon-sulfur lyase activity"/>
    <property type="evidence" value="ECO:0007669"/>
    <property type="project" value="InterPro"/>
</dbReference>
<evidence type="ECO:0000313" key="5">
    <source>
        <dbReference type="EMBL" id="OWZ23319.1"/>
    </source>
</evidence>
<dbReference type="AlphaFoldDB" id="A0A225X258"/>
<protein>
    <submittedName>
        <fullName evidence="5">Proline-rich protein 6</fullName>
    </submittedName>
</protein>
<evidence type="ECO:0000313" key="6">
    <source>
        <dbReference type="Proteomes" id="UP000198211"/>
    </source>
</evidence>
<comment type="caution">
    <text evidence="5">The sequence shown here is derived from an EMBL/GenBank/DDBJ whole genome shotgun (WGS) entry which is preliminary data.</text>
</comment>
<dbReference type="OrthoDB" id="2993351at2759"/>
<organism evidence="5 6">
    <name type="scientific">Phytophthora megakarya</name>
    <dbReference type="NCBI Taxonomy" id="4795"/>
    <lineage>
        <taxon>Eukaryota</taxon>
        <taxon>Sar</taxon>
        <taxon>Stramenopiles</taxon>
        <taxon>Oomycota</taxon>
        <taxon>Peronosporomycetes</taxon>
        <taxon>Peronosporales</taxon>
        <taxon>Peronosporaceae</taxon>
        <taxon>Phytophthora</taxon>
    </lineage>
</organism>
<name>A0A225X258_9STRA</name>
<dbReference type="EMBL" id="NBNE01000072">
    <property type="protein sequence ID" value="OWZ23319.1"/>
    <property type="molecule type" value="Genomic_DNA"/>
</dbReference>
<comment type="similarity">
    <text evidence="1">Belongs to the Gfa family.</text>
</comment>
<evidence type="ECO:0000256" key="3">
    <source>
        <dbReference type="ARBA" id="ARBA00022833"/>
    </source>
</evidence>
<dbReference type="PROSITE" id="PS51891">
    <property type="entry name" value="CENP_V_GFA"/>
    <property type="match status" value="1"/>
</dbReference>
<keyword evidence="6" id="KW-1185">Reference proteome</keyword>
<dbReference type="InterPro" id="IPR006913">
    <property type="entry name" value="CENP-V/GFA"/>
</dbReference>
<accession>A0A225X258</accession>
<evidence type="ECO:0000259" key="4">
    <source>
        <dbReference type="PROSITE" id="PS51891"/>
    </source>
</evidence>
<dbReference type="Pfam" id="PF04828">
    <property type="entry name" value="GFA"/>
    <property type="match status" value="1"/>
</dbReference>
<evidence type="ECO:0000256" key="2">
    <source>
        <dbReference type="ARBA" id="ARBA00022723"/>
    </source>
</evidence>